<protein>
    <submittedName>
        <fullName evidence="1">Kinase-like protein</fullName>
    </submittedName>
</protein>
<evidence type="ECO:0000313" key="2">
    <source>
        <dbReference type="Proteomes" id="UP000308600"/>
    </source>
</evidence>
<name>A0ACD3B2N7_9AGAR</name>
<dbReference type="EMBL" id="ML208286">
    <property type="protein sequence ID" value="TFK72325.1"/>
    <property type="molecule type" value="Genomic_DNA"/>
</dbReference>
<evidence type="ECO:0000313" key="1">
    <source>
        <dbReference type="EMBL" id="TFK72325.1"/>
    </source>
</evidence>
<sequence>MPIHVNNRIGRGGFSHVYEATMPEGKLVALKQSHVINRIEHPMLLHEACVLSFLAGRSQYFEYLVLDLLGTSLADLVKEQKQLTLRTTLMLLDQMLDSLEHLHSHHLIHGDIKPDNFLFGLGDNSERIHLIDFGFARYYRNPISLSHHGLAPNQGFLGALTDS</sequence>
<keyword evidence="2" id="KW-1185">Reference proteome</keyword>
<gene>
    <name evidence="1" type="ORF">BDN72DRAFT_836289</name>
</gene>
<dbReference type="Proteomes" id="UP000308600">
    <property type="component" value="Unassembled WGS sequence"/>
</dbReference>
<organism evidence="1 2">
    <name type="scientific">Pluteus cervinus</name>
    <dbReference type="NCBI Taxonomy" id="181527"/>
    <lineage>
        <taxon>Eukaryota</taxon>
        <taxon>Fungi</taxon>
        <taxon>Dikarya</taxon>
        <taxon>Basidiomycota</taxon>
        <taxon>Agaricomycotina</taxon>
        <taxon>Agaricomycetes</taxon>
        <taxon>Agaricomycetidae</taxon>
        <taxon>Agaricales</taxon>
        <taxon>Pluteineae</taxon>
        <taxon>Pluteaceae</taxon>
        <taxon>Pluteus</taxon>
    </lineage>
</organism>
<proteinExistence type="predicted"/>
<accession>A0ACD3B2N7</accession>
<reference evidence="1 2" key="1">
    <citation type="journal article" date="2019" name="Nat. Ecol. Evol.">
        <title>Megaphylogeny resolves global patterns of mushroom evolution.</title>
        <authorList>
            <person name="Varga T."/>
            <person name="Krizsan K."/>
            <person name="Foldi C."/>
            <person name="Dima B."/>
            <person name="Sanchez-Garcia M."/>
            <person name="Sanchez-Ramirez S."/>
            <person name="Szollosi G.J."/>
            <person name="Szarkandi J.G."/>
            <person name="Papp V."/>
            <person name="Albert L."/>
            <person name="Andreopoulos W."/>
            <person name="Angelini C."/>
            <person name="Antonin V."/>
            <person name="Barry K.W."/>
            <person name="Bougher N.L."/>
            <person name="Buchanan P."/>
            <person name="Buyck B."/>
            <person name="Bense V."/>
            <person name="Catcheside P."/>
            <person name="Chovatia M."/>
            <person name="Cooper J."/>
            <person name="Damon W."/>
            <person name="Desjardin D."/>
            <person name="Finy P."/>
            <person name="Geml J."/>
            <person name="Haridas S."/>
            <person name="Hughes K."/>
            <person name="Justo A."/>
            <person name="Karasinski D."/>
            <person name="Kautmanova I."/>
            <person name="Kiss B."/>
            <person name="Kocsube S."/>
            <person name="Kotiranta H."/>
            <person name="LaButti K.M."/>
            <person name="Lechner B.E."/>
            <person name="Liimatainen K."/>
            <person name="Lipzen A."/>
            <person name="Lukacs Z."/>
            <person name="Mihaltcheva S."/>
            <person name="Morgado L.N."/>
            <person name="Niskanen T."/>
            <person name="Noordeloos M.E."/>
            <person name="Ohm R.A."/>
            <person name="Ortiz-Santana B."/>
            <person name="Ovrebo C."/>
            <person name="Racz N."/>
            <person name="Riley R."/>
            <person name="Savchenko A."/>
            <person name="Shiryaev A."/>
            <person name="Soop K."/>
            <person name="Spirin V."/>
            <person name="Szebenyi C."/>
            <person name="Tomsovsky M."/>
            <person name="Tulloss R.E."/>
            <person name="Uehling J."/>
            <person name="Grigoriev I.V."/>
            <person name="Vagvolgyi C."/>
            <person name="Papp T."/>
            <person name="Martin F.M."/>
            <person name="Miettinen O."/>
            <person name="Hibbett D.S."/>
            <person name="Nagy L.G."/>
        </authorList>
    </citation>
    <scope>NUCLEOTIDE SEQUENCE [LARGE SCALE GENOMIC DNA]</scope>
    <source>
        <strain evidence="1 2">NL-1719</strain>
    </source>
</reference>